<gene>
    <name evidence="2" type="ORF">A2V80_00310</name>
</gene>
<keyword evidence="1" id="KW-1133">Transmembrane helix</keyword>
<name>A0A1F7X8I9_9BACT</name>
<dbReference type="EMBL" id="MGFU01000062">
    <property type="protein sequence ID" value="OGM11291.1"/>
    <property type="molecule type" value="Genomic_DNA"/>
</dbReference>
<feature type="transmembrane region" description="Helical" evidence="1">
    <location>
        <begin position="40"/>
        <end position="60"/>
    </location>
</feature>
<organism evidence="2 3">
    <name type="scientific">Candidatus Woesebacteria bacterium RBG_16_39_8b</name>
    <dbReference type="NCBI Taxonomy" id="1802482"/>
    <lineage>
        <taxon>Bacteria</taxon>
        <taxon>Candidatus Woeseibacteriota</taxon>
    </lineage>
</organism>
<protein>
    <submittedName>
        <fullName evidence="2">Uncharacterized protein</fullName>
    </submittedName>
</protein>
<evidence type="ECO:0000313" key="3">
    <source>
        <dbReference type="Proteomes" id="UP000179013"/>
    </source>
</evidence>
<accession>A0A1F7X8I9</accession>
<sequence>MVLFGIAGFCFLHIVRDYLQLRGVKNWFTEVGHFWNAPKYNVYGMAILSILGLVCLYFAFK</sequence>
<dbReference type="AlphaFoldDB" id="A0A1F7X8I9"/>
<dbReference type="Proteomes" id="UP000179013">
    <property type="component" value="Unassembled WGS sequence"/>
</dbReference>
<reference evidence="2 3" key="1">
    <citation type="journal article" date="2016" name="Nat. Commun.">
        <title>Thousands of microbial genomes shed light on interconnected biogeochemical processes in an aquifer system.</title>
        <authorList>
            <person name="Anantharaman K."/>
            <person name="Brown C.T."/>
            <person name="Hug L.A."/>
            <person name="Sharon I."/>
            <person name="Castelle C.J."/>
            <person name="Probst A.J."/>
            <person name="Thomas B.C."/>
            <person name="Singh A."/>
            <person name="Wilkins M.J."/>
            <person name="Karaoz U."/>
            <person name="Brodie E.L."/>
            <person name="Williams K.H."/>
            <person name="Hubbard S.S."/>
            <person name="Banfield J.F."/>
        </authorList>
    </citation>
    <scope>NUCLEOTIDE SEQUENCE [LARGE SCALE GENOMIC DNA]</scope>
</reference>
<keyword evidence="1" id="KW-0472">Membrane</keyword>
<proteinExistence type="predicted"/>
<keyword evidence="1" id="KW-0812">Transmembrane</keyword>
<evidence type="ECO:0000313" key="2">
    <source>
        <dbReference type="EMBL" id="OGM11291.1"/>
    </source>
</evidence>
<comment type="caution">
    <text evidence="2">The sequence shown here is derived from an EMBL/GenBank/DDBJ whole genome shotgun (WGS) entry which is preliminary data.</text>
</comment>
<evidence type="ECO:0000256" key="1">
    <source>
        <dbReference type="SAM" id="Phobius"/>
    </source>
</evidence>